<evidence type="ECO:0008006" key="3">
    <source>
        <dbReference type="Google" id="ProtNLM"/>
    </source>
</evidence>
<reference evidence="1 2" key="1">
    <citation type="submission" date="2015-01" db="EMBL/GenBank/DDBJ databases">
        <title>Genome Assembly of Bacillus badius MTCC 1458.</title>
        <authorList>
            <person name="Verma A."/>
            <person name="Khatri I."/>
            <person name="Mual P."/>
            <person name="Subramanian S."/>
            <person name="Krishnamurthi S."/>
        </authorList>
    </citation>
    <scope>NUCLEOTIDE SEQUENCE [LARGE SCALE GENOMIC DNA]</scope>
    <source>
        <strain evidence="1 2">MTCC 1458</strain>
    </source>
</reference>
<proteinExistence type="predicted"/>
<dbReference type="Proteomes" id="UP000031982">
    <property type="component" value="Unassembled WGS sequence"/>
</dbReference>
<accession>A0ABR5ARL0</accession>
<dbReference type="EMBL" id="JXLP01000015">
    <property type="protein sequence ID" value="KIL77366.1"/>
    <property type="molecule type" value="Genomic_DNA"/>
</dbReference>
<gene>
    <name evidence="1" type="ORF">SD77_1609</name>
</gene>
<protein>
    <recommendedName>
        <fullName evidence="3">Phage protein</fullName>
    </recommendedName>
</protein>
<dbReference type="RefSeq" id="WP_041114215.1">
    <property type="nucleotide sequence ID" value="NZ_JARTHD010000064.1"/>
</dbReference>
<sequence>MKGKLADLKFKEFELEVSYGKNKEYEAEIERNKKNRTIKVKIEDELNGLDVKGEEAFKLLYPRLRKLDIRRKMSKRQAIKKALQAFELPFGYKEIELEITFKNGKKLEIEDEK</sequence>
<comment type="caution">
    <text evidence="1">The sequence shown here is derived from an EMBL/GenBank/DDBJ whole genome shotgun (WGS) entry which is preliminary data.</text>
</comment>
<dbReference type="Pfam" id="PF14039">
    <property type="entry name" value="YusW"/>
    <property type="match status" value="1"/>
</dbReference>
<organism evidence="1 2">
    <name type="scientific">Bacillus badius</name>
    <dbReference type="NCBI Taxonomy" id="1455"/>
    <lineage>
        <taxon>Bacteria</taxon>
        <taxon>Bacillati</taxon>
        <taxon>Bacillota</taxon>
        <taxon>Bacilli</taxon>
        <taxon>Bacillales</taxon>
        <taxon>Bacillaceae</taxon>
        <taxon>Pseudobacillus</taxon>
    </lineage>
</organism>
<evidence type="ECO:0000313" key="2">
    <source>
        <dbReference type="Proteomes" id="UP000031982"/>
    </source>
</evidence>
<dbReference type="InterPro" id="IPR025623">
    <property type="entry name" value="YusW"/>
</dbReference>
<evidence type="ECO:0000313" key="1">
    <source>
        <dbReference type="EMBL" id="KIL77366.1"/>
    </source>
</evidence>
<name>A0ABR5ARL0_BACBA</name>
<keyword evidence="2" id="KW-1185">Reference proteome</keyword>